<dbReference type="AlphaFoldDB" id="A0A8S2Q0N1"/>
<accession>A0A8S2Q0N1</accession>
<evidence type="ECO:0000313" key="3">
    <source>
        <dbReference type="EMBL" id="CAF4081354.1"/>
    </source>
</evidence>
<reference evidence="3" key="1">
    <citation type="submission" date="2021-02" db="EMBL/GenBank/DDBJ databases">
        <authorList>
            <person name="Nowell W R."/>
        </authorList>
    </citation>
    <scope>NUCLEOTIDE SEQUENCE</scope>
</reference>
<evidence type="ECO:0000313" key="4">
    <source>
        <dbReference type="Proteomes" id="UP000682733"/>
    </source>
</evidence>
<dbReference type="EMBL" id="CAJNOK010018117">
    <property type="protein sequence ID" value="CAF1276290.1"/>
    <property type="molecule type" value="Genomic_DNA"/>
</dbReference>
<gene>
    <name evidence="2" type="ORF">OVA965_LOCUS27425</name>
    <name evidence="3" type="ORF">TMI583_LOCUS28170</name>
</gene>
<evidence type="ECO:0000256" key="1">
    <source>
        <dbReference type="SAM" id="MobiDB-lite"/>
    </source>
</evidence>
<dbReference type="Proteomes" id="UP000682733">
    <property type="component" value="Unassembled WGS sequence"/>
</dbReference>
<protein>
    <submittedName>
        <fullName evidence="3">Uncharacterized protein</fullName>
    </submittedName>
</protein>
<evidence type="ECO:0000313" key="2">
    <source>
        <dbReference type="EMBL" id="CAF1276290.1"/>
    </source>
</evidence>
<feature type="compositionally biased region" description="Low complexity" evidence="1">
    <location>
        <begin position="1"/>
        <end position="23"/>
    </location>
</feature>
<name>A0A8S2Q0N1_9BILA</name>
<sequence>MGPYNQQSRNQRRSGSSTSSSTSINEVKYAPNQGAGFAGQQYFSGSKGQYPTGGYTQSYYGSDGGYGGYGGGIGGGFNSEASGYGGSYGALQTNGHRRQGRYRRQVIRVPGQGQGQVRQVRQRLPTPEPDTLERVYIQSSGQEIIEEITEIPTTPPPQVHEKTIVEPSGPPQVIRKVIRVPPRSGGYSQGGYAQQGGYSGSGSFGTIGQAQANYGGYGSYGSGSGGYEQYGPGYTQNYAQQVVPSYSSGHTIQSYAPSNFGQGQQLYGGYPQYGGQQQTSSFYGYQQQQRHVQPPVGVSPAFCFYV</sequence>
<feature type="region of interest" description="Disordered" evidence="1">
    <location>
        <begin position="1"/>
        <end position="28"/>
    </location>
</feature>
<organism evidence="3 4">
    <name type="scientific">Didymodactylos carnosus</name>
    <dbReference type="NCBI Taxonomy" id="1234261"/>
    <lineage>
        <taxon>Eukaryota</taxon>
        <taxon>Metazoa</taxon>
        <taxon>Spiralia</taxon>
        <taxon>Gnathifera</taxon>
        <taxon>Rotifera</taxon>
        <taxon>Eurotatoria</taxon>
        <taxon>Bdelloidea</taxon>
        <taxon>Philodinida</taxon>
        <taxon>Philodinidae</taxon>
        <taxon>Didymodactylos</taxon>
    </lineage>
</organism>
<dbReference type="EMBL" id="CAJOBA010039679">
    <property type="protein sequence ID" value="CAF4081354.1"/>
    <property type="molecule type" value="Genomic_DNA"/>
</dbReference>
<proteinExistence type="predicted"/>
<comment type="caution">
    <text evidence="3">The sequence shown here is derived from an EMBL/GenBank/DDBJ whole genome shotgun (WGS) entry which is preliminary data.</text>
</comment>
<dbReference type="Proteomes" id="UP000677228">
    <property type="component" value="Unassembled WGS sequence"/>
</dbReference>